<dbReference type="RefSeq" id="XP_024368655.1">
    <property type="nucleotide sequence ID" value="XM_024512887.2"/>
</dbReference>
<gene>
    <name evidence="7" type="primary">LOC112278946</name>
    <name evidence="6" type="ORF">PHYPA_002949</name>
</gene>
<feature type="region of interest" description="Disordered" evidence="5">
    <location>
        <begin position="90"/>
        <end position="145"/>
    </location>
</feature>
<dbReference type="GeneID" id="112278946"/>
<dbReference type="AlphaFoldDB" id="A9TVK0"/>
<dbReference type="OMA" id="AAMMGYV"/>
<keyword evidence="2" id="KW-0812">Transmembrane</keyword>
<dbReference type="SUPFAM" id="SSF103511">
    <property type="entry name" value="Chlorophyll a-b binding protein"/>
    <property type="match status" value="1"/>
</dbReference>
<organism evidence="6">
    <name type="scientific">Physcomitrium patens</name>
    <name type="common">Spreading-leaved earth moss</name>
    <name type="synonym">Physcomitrella patens</name>
    <dbReference type="NCBI Taxonomy" id="3218"/>
    <lineage>
        <taxon>Eukaryota</taxon>
        <taxon>Viridiplantae</taxon>
        <taxon>Streptophyta</taxon>
        <taxon>Embryophyta</taxon>
        <taxon>Bryophyta</taxon>
        <taxon>Bryophytina</taxon>
        <taxon>Bryopsida</taxon>
        <taxon>Funariidae</taxon>
        <taxon>Funariales</taxon>
        <taxon>Funariaceae</taxon>
        <taxon>Physcomitrium</taxon>
    </lineage>
</organism>
<keyword evidence="4" id="KW-0472">Membrane</keyword>
<dbReference type="eggNOG" id="ENOG502QTY8">
    <property type="taxonomic scope" value="Eukaryota"/>
</dbReference>
<dbReference type="EnsemblPlants" id="Pp3c2_19700V3.2">
    <property type="protein sequence ID" value="Pp3c2_19700V3.2"/>
    <property type="gene ID" value="Pp3c2_19700"/>
</dbReference>
<dbReference type="EnsemblPlants" id="Pp3c2_19700V3.1">
    <property type="protein sequence ID" value="Pp3c2_19700V3.1"/>
    <property type="gene ID" value="Pp3c2_19700"/>
</dbReference>
<evidence type="ECO:0000313" key="7">
    <source>
        <dbReference type="EnsemblPlants" id="Pp3c2_19700V3.1"/>
    </source>
</evidence>
<evidence type="ECO:0000313" key="8">
    <source>
        <dbReference type="Proteomes" id="UP000006727"/>
    </source>
</evidence>
<dbReference type="Gramene" id="Pp3c2_19700V3.1">
    <property type="protein sequence ID" value="Pp3c2_19700V3.1"/>
    <property type="gene ID" value="Pp3c2_19700"/>
</dbReference>
<dbReference type="PaxDb" id="3218-PP1S336_22V6.1"/>
<keyword evidence="3" id="KW-1133">Transmembrane helix</keyword>
<reference evidence="6 8" key="1">
    <citation type="journal article" date="2008" name="Science">
        <title>The Physcomitrella genome reveals evolutionary insights into the conquest of land by plants.</title>
        <authorList>
            <person name="Rensing S."/>
            <person name="Lang D."/>
            <person name="Zimmer A."/>
            <person name="Terry A."/>
            <person name="Salamov A."/>
            <person name="Shapiro H."/>
            <person name="Nishiyama T."/>
            <person name="Perroud P.-F."/>
            <person name="Lindquist E."/>
            <person name="Kamisugi Y."/>
            <person name="Tanahashi T."/>
            <person name="Sakakibara K."/>
            <person name="Fujita T."/>
            <person name="Oishi K."/>
            <person name="Shin-I T."/>
            <person name="Kuroki Y."/>
            <person name="Toyoda A."/>
            <person name="Suzuki Y."/>
            <person name="Hashimoto A."/>
            <person name="Yamaguchi K."/>
            <person name="Sugano A."/>
            <person name="Kohara Y."/>
            <person name="Fujiyama A."/>
            <person name="Anterola A."/>
            <person name="Aoki S."/>
            <person name="Ashton N."/>
            <person name="Barbazuk W.B."/>
            <person name="Barker E."/>
            <person name="Bennetzen J."/>
            <person name="Bezanilla M."/>
            <person name="Blankenship R."/>
            <person name="Cho S.H."/>
            <person name="Dutcher S."/>
            <person name="Estelle M."/>
            <person name="Fawcett J.A."/>
            <person name="Gundlach H."/>
            <person name="Hanada K."/>
            <person name="Heyl A."/>
            <person name="Hicks K.A."/>
            <person name="Hugh J."/>
            <person name="Lohr M."/>
            <person name="Mayer K."/>
            <person name="Melkozernov A."/>
            <person name="Murata T."/>
            <person name="Nelson D."/>
            <person name="Pils B."/>
            <person name="Prigge M."/>
            <person name="Reiss B."/>
            <person name="Renner T."/>
            <person name="Rombauts S."/>
            <person name="Rushton P."/>
            <person name="Sanderfoot A."/>
            <person name="Schween G."/>
            <person name="Shiu S.-H."/>
            <person name="Stueber K."/>
            <person name="Theodoulou F.L."/>
            <person name="Tu H."/>
            <person name="Van de Peer Y."/>
            <person name="Verrier P.J."/>
            <person name="Waters E."/>
            <person name="Wood A."/>
            <person name="Yang L."/>
            <person name="Cove D."/>
            <person name="Cuming A."/>
            <person name="Hasebe M."/>
            <person name="Lucas S."/>
            <person name="Mishler D.B."/>
            <person name="Reski R."/>
            <person name="Grigoriev I."/>
            <person name="Quatrano R.S."/>
            <person name="Boore J.L."/>
        </authorList>
    </citation>
    <scope>NUCLEOTIDE SEQUENCE [LARGE SCALE GENOMIC DNA]</scope>
    <source>
        <strain evidence="7 8">cv. Gransden 2004</strain>
    </source>
</reference>
<reference evidence="6 8" key="2">
    <citation type="journal article" date="2018" name="Plant J.">
        <title>The Physcomitrella patens chromosome-scale assembly reveals moss genome structure and evolution.</title>
        <authorList>
            <person name="Lang D."/>
            <person name="Ullrich K.K."/>
            <person name="Murat F."/>
            <person name="Fuchs J."/>
            <person name="Jenkins J."/>
            <person name="Haas F.B."/>
            <person name="Piednoel M."/>
            <person name="Gundlach H."/>
            <person name="Van Bel M."/>
            <person name="Meyberg R."/>
            <person name="Vives C."/>
            <person name="Morata J."/>
            <person name="Symeonidi A."/>
            <person name="Hiss M."/>
            <person name="Muchero W."/>
            <person name="Kamisugi Y."/>
            <person name="Saleh O."/>
            <person name="Blanc G."/>
            <person name="Decker E.L."/>
            <person name="van Gessel N."/>
            <person name="Grimwood J."/>
            <person name="Hayes R.D."/>
            <person name="Graham S.W."/>
            <person name="Gunter L.E."/>
            <person name="McDaniel S.F."/>
            <person name="Hoernstein S.N.W."/>
            <person name="Larsson A."/>
            <person name="Li F.W."/>
            <person name="Perroud P.F."/>
            <person name="Phillips J."/>
            <person name="Ranjan P."/>
            <person name="Rokshar D.S."/>
            <person name="Rothfels C.J."/>
            <person name="Schneider L."/>
            <person name="Shu S."/>
            <person name="Stevenson D.W."/>
            <person name="Thummler F."/>
            <person name="Tillich M."/>
            <person name="Villarreal Aguilar J.C."/>
            <person name="Widiez T."/>
            <person name="Wong G.K."/>
            <person name="Wymore A."/>
            <person name="Zhang Y."/>
            <person name="Zimmer A.D."/>
            <person name="Quatrano R.S."/>
            <person name="Mayer K.F.X."/>
            <person name="Goodstein D."/>
            <person name="Casacuberta J.M."/>
            <person name="Vandepoele K."/>
            <person name="Reski R."/>
            <person name="Cuming A.C."/>
            <person name="Tuskan G.A."/>
            <person name="Maumus F."/>
            <person name="Salse J."/>
            <person name="Schmutz J."/>
            <person name="Rensing S.A."/>
        </authorList>
    </citation>
    <scope>NUCLEOTIDE SEQUENCE [LARGE SCALE GENOMIC DNA]</scope>
    <source>
        <strain evidence="7 8">cv. Gransden 2004</strain>
    </source>
</reference>
<dbReference type="GO" id="GO:0009535">
    <property type="term" value="C:chloroplast thylakoid membrane"/>
    <property type="evidence" value="ECO:0000318"/>
    <property type="project" value="GO_Central"/>
</dbReference>
<evidence type="ECO:0000256" key="4">
    <source>
        <dbReference type="ARBA" id="ARBA00023136"/>
    </source>
</evidence>
<comment type="subcellular location">
    <subcellularLocation>
        <location evidence="1">Membrane</location>
        <topology evidence="1">Multi-pass membrane protein</topology>
    </subcellularLocation>
</comment>
<evidence type="ECO:0000256" key="2">
    <source>
        <dbReference type="ARBA" id="ARBA00022692"/>
    </source>
</evidence>
<dbReference type="Proteomes" id="UP000006727">
    <property type="component" value="Chromosome 2"/>
</dbReference>
<proteinExistence type="predicted"/>
<evidence type="ECO:0000256" key="1">
    <source>
        <dbReference type="ARBA" id="ARBA00004141"/>
    </source>
</evidence>
<dbReference type="Gramene" id="Pp3c2_19700V3.2">
    <property type="protein sequence ID" value="Pp3c2_19700V3.2"/>
    <property type="gene ID" value="Pp3c2_19700"/>
</dbReference>
<name>A9TVK0_PHYPA</name>
<protein>
    <submittedName>
        <fullName evidence="6 7">Uncharacterized protein</fullName>
    </submittedName>
</protein>
<accession>A9TVK0</accession>
<dbReference type="EMBL" id="ABEU02000002">
    <property type="protein sequence ID" value="PNR60156.1"/>
    <property type="molecule type" value="Genomic_DNA"/>
</dbReference>
<dbReference type="PANTHER" id="PTHR14154">
    <property type="entry name" value="UPF0041 BRAIN PROTEIN 44-RELATED"/>
    <property type="match status" value="1"/>
</dbReference>
<sequence length="304" mass="32313">MAAMVTLAKPLTGAVVAPVASGGALSPNAGKSSQLLVSCRRWQGRYRTVVNVESTGSRFVVRASDGEGLGSAADAGGNSIVLEVAGLPEEPETEGIGNLAPPTSSPRKPSPLAKGGTLDGPQAEGKAPAAATLGKTSPALSLGTFDDPRWKNGTWDLSQFTTDGKTDWDAVIDAEVVRRKILETNPVSSNNEDEVVFDTSIVPWWAWVKRFHLPEAELLNGRAAMIGYASGWLVDAATGIGLVDQQNSFFGKLLLFISVVGVLAIRKTSDVDTIRDLAKESTYYDKQWQATWKDAKDPEKSDAL</sequence>
<evidence type="ECO:0000256" key="5">
    <source>
        <dbReference type="SAM" id="MobiDB-lite"/>
    </source>
</evidence>
<dbReference type="OrthoDB" id="566010at2759"/>
<evidence type="ECO:0000256" key="3">
    <source>
        <dbReference type="ARBA" id="ARBA00022989"/>
    </source>
</evidence>
<dbReference type="HOGENOM" id="CLU_060651_0_0_1"/>
<keyword evidence="8" id="KW-1185">Reference proteome</keyword>
<reference evidence="7" key="3">
    <citation type="submission" date="2020-12" db="UniProtKB">
        <authorList>
            <consortium name="EnsemblPlants"/>
        </authorList>
    </citation>
    <scope>IDENTIFICATION</scope>
</reference>
<evidence type="ECO:0000313" key="6">
    <source>
        <dbReference type="EMBL" id="PNR60156.1"/>
    </source>
</evidence>